<accession>A0A2K3NV20</accession>
<organism evidence="1 2">
    <name type="scientific">Trifolium pratense</name>
    <name type="common">Red clover</name>
    <dbReference type="NCBI Taxonomy" id="57577"/>
    <lineage>
        <taxon>Eukaryota</taxon>
        <taxon>Viridiplantae</taxon>
        <taxon>Streptophyta</taxon>
        <taxon>Embryophyta</taxon>
        <taxon>Tracheophyta</taxon>
        <taxon>Spermatophyta</taxon>
        <taxon>Magnoliopsida</taxon>
        <taxon>eudicotyledons</taxon>
        <taxon>Gunneridae</taxon>
        <taxon>Pentapetalae</taxon>
        <taxon>rosids</taxon>
        <taxon>fabids</taxon>
        <taxon>Fabales</taxon>
        <taxon>Fabaceae</taxon>
        <taxon>Papilionoideae</taxon>
        <taxon>50 kb inversion clade</taxon>
        <taxon>NPAAA clade</taxon>
        <taxon>Hologalegina</taxon>
        <taxon>IRL clade</taxon>
        <taxon>Trifolieae</taxon>
        <taxon>Trifolium</taxon>
    </lineage>
</organism>
<evidence type="ECO:0000313" key="1">
    <source>
        <dbReference type="EMBL" id="PNY06853.1"/>
    </source>
</evidence>
<dbReference type="AlphaFoldDB" id="A0A2K3NV20"/>
<reference evidence="1 2" key="2">
    <citation type="journal article" date="2017" name="Front. Plant Sci.">
        <title>Gene Classification and Mining of Molecular Markers Useful in Red Clover (Trifolium pratense) Breeding.</title>
        <authorList>
            <person name="Istvanek J."/>
            <person name="Dluhosova J."/>
            <person name="Dluhos P."/>
            <person name="Patkova L."/>
            <person name="Nedelnik J."/>
            <person name="Repkova J."/>
        </authorList>
    </citation>
    <scope>NUCLEOTIDE SEQUENCE [LARGE SCALE GENOMIC DNA]</scope>
    <source>
        <strain evidence="2">cv. Tatra</strain>
        <tissue evidence="1">Young leaves</tissue>
    </source>
</reference>
<reference evidence="1 2" key="1">
    <citation type="journal article" date="2014" name="Am. J. Bot.">
        <title>Genome assembly and annotation for red clover (Trifolium pratense; Fabaceae).</title>
        <authorList>
            <person name="Istvanek J."/>
            <person name="Jaros M."/>
            <person name="Krenek A."/>
            <person name="Repkova J."/>
        </authorList>
    </citation>
    <scope>NUCLEOTIDE SEQUENCE [LARGE SCALE GENOMIC DNA]</scope>
    <source>
        <strain evidence="2">cv. Tatra</strain>
        <tissue evidence="1">Young leaves</tissue>
    </source>
</reference>
<protein>
    <recommendedName>
        <fullName evidence="3">Retrotransposon gag domain-containing protein</fullName>
    </recommendedName>
</protein>
<dbReference type="Proteomes" id="UP000236291">
    <property type="component" value="Unassembled WGS sequence"/>
</dbReference>
<name>A0A2K3NV20_TRIPR</name>
<comment type="caution">
    <text evidence="1">The sequence shown here is derived from an EMBL/GenBank/DDBJ whole genome shotgun (WGS) entry which is preliminary data.</text>
</comment>
<gene>
    <name evidence="1" type="ORF">L195_g003332</name>
</gene>
<evidence type="ECO:0008006" key="3">
    <source>
        <dbReference type="Google" id="ProtNLM"/>
    </source>
</evidence>
<dbReference type="PANTHER" id="PTHR37610">
    <property type="entry name" value="CCHC-TYPE DOMAIN-CONTAINING PROTEIN"/>
    <property type="match status" value="1"/>
</dbReference>
<evidence type="ECO:0000313" key="2">
    <source>
        <dbReference type="Proteomes" id="UP000236291"/>
    </source>
</evidence>
<dbReference type="PANTHER" id="PTHR37610:SF6">
    <property type="entry name" value="GAG-POLYPEPTIDE OF LTR COPIA-TYPE-RELATED"/>
    <property type="match status" value="1"/>
</dbReference>
<sequence>MLMALTTKNKDEFVDGSIEKPSTTSSKEYRRLDYQHYFIQHYSNVHLFHIEKEIHECIQGDMSIGDYYPKLKSLWDARDAPSPE</sequence>
<dbReference type="EMBL" id="ASHM01001540">
    <property type="protein sequence ID" value="PNY06853.1"/>
    <property type="molecule type" value="Genomic_DNA"/>
</dbReference>
<proteinExistence type="predicted"/>